<evidence type="ECO:0000256" key="4">
    <source>
        <dbReference type="ARBA" id="ARBA00022553"/>
    </source>
</evidence>
<evidence type="ECO:0000259" key="11">
    <source>
        <dbReference type="PROSITE" id="PS50109"/>
    </source>
</evidence>
<dbReference type="GO" id="GO:0000160">
    <property type="term" value="P:phosphorelay signal transduction system"/>
    <property type="evidence" value="ECO:0007669"/>
    <property type="project" value="UniProtKB-KW"/>
</dbReference>
<dbReference type="InterPro" id="IPR003660">
    <property type="entry name" value="HAMP_dom"/>
</dbReference>
<dbReference type="PROSITE" id="PS50109">
    <property type="entry name" value="HIS_KIN"/>
    <property type="match status" value="1"/>
</dbReference>
<keyword evidence="9" id="KW-0902">Two-component regulatory system</keyword>
<evidence type="ECO:0000256" key="10">
    <source>
        <dbReference type="SAM" id="MobiDB-lite"/>
    </source>
</evidence>
<dbReference type="InterPro" id="IPR003594">
    <property type="entry name" value="HATPase_dom"/>
</dbReference>
<evidence type="ECO:0000259" key="12">
    <source>
        <dbReference type="PROSITE" id="PS50906"/>
    </source>
</evidence>
<evidence type="ECO:0000256" key="8">
    <source>
        <dbReference type="ARBA" id="ARBA00022989"/>
    </source>
</evidence>
<dbReference type="AlphaFoldDB" id="A0A1C5HAX4"/>
<dbReference type="PROSITE" id="PS50906">
    <property type="entry name" value="NIT"/>
    <property type="match status" value="1"/>
</dbReference>
<evidence type="ECO:0000256" key="6">
    <source>
        <dbReference type="ARBA" id="ARBA00022692"/>
    </source>
</evidence>
<dbReference type="Pfam" id="PF08376">
    <property type="entry name" value="NIT"/>
    <property type="match status" value="1"/>
</dbReference>
<keyword evidence="7 13" id="KW-0418">Kinase</keyword>
<dbReference type="PANTHER" id="PTHR45436">
    <property type="entry name" value="SENSOR HISTIDINE KINASE YKOH"/>
    <property type="match status" value="1"/>
</dbReference>
<dbReference type="InterPro" id="IPR010910">
    <property type="entry name" value="Nitrate/nitrite_sensing_bac"/>
</dbReference>
<dbReference type="Pfam" id="PF02518">
    <property type="entry name" value="HATPase_c"/>
    <property type="match status" value="1"/>
</dbReference>
<evidence type="ECO:0000256" key="9">
    <source>
        <dbReference type="ARBA" id="ARBA00023012"/>
    </source>
</evidence>
<dbReference type="SUPFAM" id="SSF55874">
    <property type="entry name" value="ATPase domain of HSP90 chaperone/DNA topoisomerase II/histidine kinase"/>
    <property type="match status" value="1"/>
</dbReference>
<evidence type="ECO:0000313" key="14">
    <source>
        <dbReference type="Proteomes" id="UP000198217"/>
    </source>
</evidence>
<feature type="compositionally biased region" description="Low complexity" evidence="10">
    <location>
        <begin position="637"/>
        <end position="653"/>
    </location>
</feature>
<dbReference type="SMART" id="SM00304">
    <property type="entry name" value="HAMP"/>
    <property type="match status" value="1"/>
</dbReference>
<organism evidence="13 14">
    <name type="scientific">Micromonospora echinaurantiaca</name>
    <dbReference type="NCBI Taxonomy" id="47857"/>
    <lineage>
        <taxon>Bacteria</taxon>
        <taxon>Bacillati</taxon>
        <taxon>Actinomycetota</taxon>
        <taxon>Actinomycetes</taxon>
        <taxon>Micromonosporales</taxon>
        <taxon>Micromonosporaceae</taxon>
        <taxon>Micromonospora</taxon>
    </lineage>
</organism>
<keyword evidence="14" id="KW-1185">Reference proteome</keyword>
<dbReference type="InterPro" id="IPR005467">
    <property type="entry name" value="His_kinase_dom"/>
</dbReference>
<dbReference type="InterPro" id="IPR013587">
    <property type="entry name" value="Nitrate/nitrite_sensing"/>
</dbReference>
<dbReference type="EMBL" id="LT607750">
    <property type="protein sequence ID" value="SCG43169.1"/>
    <property type="molecule type" value="Genomic_DNA"/>
</dbReference>
<dbReference type="Gene3D" id="3.30.565.10">
    <property type="entry name" value="Histidine kinase-like ATPase, C-terminal domain"/>
    <property type="match status" value="1"/>
</dbReference>
<dbReference type="Gene3D" id="6.10.340.10">
    <property type="match status" value="1"/>
</dbReference>
<name>A0A1C5HAX4_9ACTN</name>
<feature type="compositionally biased region" description="Low complexity" evidence="10">
    <location>
        <begin position="759"/>
        <end position="786"/>
    </location>
</feature>
<feature type="region of interest" description="Disordered" evidence="10">
    <location>
        <begin position="685"/>
        <end position="728"/>
    </location>
</feature>
<feature type="region of interest" description="Disordered" evidence="10">
    <location>
        <begin position="756"/>
        <end position="871"/>
    </location>
</feature>
<feature type="domain" description="NIT" evidence="12">
    <location>
        <begin position="49"/>
        <end position="299"/>
    </location>
</feature>
<keyword evidence="4" id="KW-0597">Phosphoprotein</keyword>
<dbReference type="EC" id="2.7.13.3" evidence="3"/>
<sequence>MGSRSSNLRTKVVALLASLVALWSFTAWVTIRDGVNLLGVQALDSKVFNPTEPLLLQLQLERRTSVTFLGRPDDGQRAALAEVRQRTDQLAAEFTESIDSWQVAALGSDTLDQRLDELVGGLDELAATRTAVDDKSIDRAEAGGAFTELIESIYRVYDALGNLDDEQAAEDTAALIGLNRARELLSQEDALLAGVLAAGRITPAERAQFTRIVGARQFTANQSIVRLPAADQRRYDQMSTGETFRRLADLENQVMQSDAGTRPPVEAAQWNDTTAPALTEIGDVVLAGGDDIVDRATPIAIGVIVRLVLAAGLGLLAVVASIIVSITTARALVRQLERLREAAFRLANERLPSVVERLGHGEEVDVAKEAPPLQFGDDEIGQVGKAFNAVQETAIRTAVEQAELRRNVREVFLSLARRTQALVHRQLTLLDAMERREQDAEELEDLFRVDHLATRMRRNAENLIVLSGSTPGRAWRRNVPMVDVVRGAVAEVEDYTRVNVLPLGPVSLTGRAVGDVIHLLAELIENGLSFSPPHTTVEVRGQMVANGFAIEIEDRGLGMSEEDLAAANHRIVDQSDLNLANAARLGLYVVSRLTERHGIRVQLKESAYGGTTAVVLIPADLVTADDSDPSTSGGFPAGAPAPTAAPAAAAPAAPAAEQPSAPLAVPVALAEPPVVAEPVEPVEPAPVATAGADGADGESGSDGGADGALPTRTRGRSLPAGEDPLPTRARRWSEQAALDGPTFPTGLPMAAARSDVDVTPTGAPAGPAPAGDAAPATDGRPDAAAGQPQPARTDSGLPVRVRQANIVPELRDESAAPDDDEDVVRPPEQVRRMMSSYQTGTRRGRTDAARLLGGPGARPDSGPDPDEQQAT</sequence>
<dbReference type="InterPro" id="IPR050428">
    <property type="entry name" value="TCS_sensor_his_kinase"/>
</dbReference>
<accession>A0A1C5HAX4</accession>
<feature type="domain" description="Histidine kinase" evidence="11">
    <location>
        <begin position="516"/>
        <end position="621"/>
    </location>
</feature>
<comment type="subcellular location">
    <subcellularLocation>
        <location evidence="2">Membrane</location>
    </subcellularLocation>
</comment>
<dbReference type="PANTHER" id="PTHR45436:SF5">
    <property type="entry name" value="SENSOR HISTIDINE KINASE TRCS"/>
    <property type="match status" value="1"/>
</dbReference>
<evidence type="ECO:0000256" key="3">
    <source>
        <dbReference type="ARBA" id="ARBA00012438"/>
    </source>
</evidence>
<keyword evidence="5" id="KW-0808">Transferase</keyword>
<keyword evidence="8" id="KW-0472">Membrane</keyword>
<evidence type="ECO:0000313" key="13">
    <source>
        <dbReference type="EMBL" id="SCG43169.1"/>
    </source>
</evidence>
<evidence type="ECO:0000256" key="2">
    <source>
        <dbReference type="ARBA" id="ARBA00004370"/>
    </source>
</evidence>
<keyword evidence="8" id="KW-1133">Transmembrane helix</keyword>
<dbReference type="GO" id="GO:0004673">
    <property type="term" value="F:protein histidine kinase activity"/>
    <property type="evidence" value="ECO:0007669"/>
    <property type="project" value="UniProtKB-EC"/>
</dbReference>
<dbReference type="Proteomes" id="UP000198217">
    <property type="component" value="Chromosome I"/>
</dbReference>
<evidence type="ECO:0000256" key="7">
    <source>
        <dbReference type="ARBA" id="ARBA00022777"/>
    </source>
</evidence>
<comment type="catalytic activity">
    <reaction evidence="1">
        <text>ATP + protein L-histidine = ADP + protein N-phospho-L-histidine.</text>
        <dbReference type="EC" id="2.7.13.3"/>
    </reaction>
</comment>
<evidence type="ECO:0000256" key="1">
    <source>
        <dbReference type="ARBA" id="ARBA00000085"/>
    </source>
</evidence>
<keyword evidence="6" id="KW-0812">Transmembrane</keyword>
<proteinExistence type="predicted"/>
<protein>
    <recommendedName>
        <fullName evidence="3">histidine kinase</fullName>
        <ecNumber evidence="3">2.7.13.3</ecNumber>
    </recommendedName>
</protein>
<dbReference type="GO" id="GO:0005886">
    <property type="term" value="C:plasma membrane"/>
    <property type="evidence" value="ECO:0007669"/>
    <property type="project" value="TreeGrafter"/>
</dbReference>
<dbReference type="SMART" id="SM00387">
    <property type="entry name" value="HATPase_c"/>
    <property type="match status" value="1"/>
</dbReference>
<gene>
    <name evidence="13" type="ORF">GA0070609_1278</name>
</gene>
<evidence type="ECO:0000256" key="5">
    <source>
        <dbReference type="ARBA" id="ARBA00022679"/>
    </source>
</evidence>
<feature type="region of interest" description="Disordered" evidence="10">
    <location>
        <begin position="626"/>
        <end position="653"/>
    </location>
</feature>
<dbReference type="RefSeq" id="WP_088992929.1">
    <property type="nucleotide sequence ID" value="NZ_LT607750.1"/>
</dbReference>
<dbReference type="InterPro" id="IPR036890">
    <property type="entry name" value="HATPase_C_sf"/>
</dbReference>
<reference evidence="13 14" key="1">
    <citation type="submission" date="2016-06" db="EMBL/GenBank/DDBJ databases">
        <authorList>
            <person name="Kjaerup R.B."/>
            <person name="Dalgaard T.S."/>
            <person name="Juul-Madsen H.R."/>
        </authorList>
    </citation>
    <scope>NUCLEOTIDE SEQUENCE [LARGE SCALE GENOMIC DNA]</scope>
    <source>
        <strain evidence="13 14">DSM 43904</strain>
    </source>
</reference>